<accession>A0ABN2GUG4</accession>
<comment type="caution">
    <text evidence="1">The sequence shown here is derived from an EMBL/GenBank/DDBJ whole genome shotgun (WGS) entry which is preliminary data.</text>
</comment>
<sequence>MRLPYLHEDHGVESAGFKPSKLELSWKQGRGAVLSLDYETWRQLHQPRTVHSDRTQEALDMALDLFIGQAPVRPETDPEIIAVDHATGVVTKVTVRGGRRPEIEVNP</sequence>
<name>A0ABN2GUG4_9ACTN</name>
<evidence type="ECO:0000313" key="2">
    <source>
        <dbReference type="Proteomes" id="UP001499947"/>
    </source>
</evidence>
<evidence type="ECO:0000313" key="1">
    <source>
        <dbReference type="EMBL" id="GAA1677013.1"/>
    </source>
</evidence>
<keyword evidence="2" id="KW-1185">Reference proteome</keyword>
<dbReference type="Proteomes" id="UP001499947">
    <property type="component" value="Unassembled WGS sequence"/>
</dbReference>
<organism evidence="1 2">
    <name type="scientific">Streptomyces yatensis</name>
    <dbReference type="NCBI Taxonomy" id="155177"/>
    <lineage>
        <taxon>Bacteria</taxon>
        <taxon>Bacillati</taxon>
        <taxon>Actinomycetota</taxon>
        <taxon>Actinomycetes</taxon>
        <taxon>Kitasatosporales</taxon>
        <taxon>Streptomycetaceae</taxon>
        <taxon>Streptomyces</taxon>
        <taxon>Streptomyces violaceusniger group</taxon>
    </lineage>
</organism>
<gene>
    <name evidence="1" type="ORF">GCM10009680_15640</name>
</gene>
<proteinExistence type="predicted"/>
<protein>
    <submittedName>
        <fullName evidence="1">Uncharacterized protein</fullName>
    </submittedName>
</protein>
<dbReference type="EMBL" id="BAAALR010000020">
    <property type="protein sequence ID" value="GAA1677013.1"/>
    <property type="molecule type" value="Genomic_DNA"/>
</dbReference>
<reference evidence="1 2" key="1">
    <citation type="journal article" date="2019" name="Int. J. Syst. Evol. Microbiol.">
        <title>The Global Catalogue of Microorganisms (GCM) 10K type strain sequencing project: providing services to taxonomists for standard genome sequencing and annotation.</title>
        <authorList>
            <consortium name="The Broad Institute Genomics Platform"/>
            <consortium name="The Broad Institute Genome Sequencing Center for Infectious Disease"/>
            <person name="Wu L."/>
            <person name="Ma J."/>
        </authorList>
    </citation>
    <scope>NUCLEOTIDE SEQUENCE [LARGE SCALE GENOMIC DNA]</scope>
    <source>
        <strain evidence="1 2">JCM 13244</strain>
    </source>
</reference>